<organism evidence="1 2">
    <name type="scientific">Streptococcus sanguinis</name>
    <dbReference type="NCBI Taxonomy" id="1305"/>
    <lineage>
        <taxon>Bacteria</taxon>
        <taxon>Bacillati</taxon>
        <taxon>Bacillota</taxon>
        <taxon>Bacilli</taxon>
        <taxon>Lactobacillales</taxon>
        <taxon>Streptococcaceae</taxon>
        <taxon>Streptococcus</taxon>
    </lineage>
</organism>
<accession>A0A3P1S423</accession>
<evidence type="ECO:0000313" key="1">
    <source>
        <dbReference type="EMBL" id="RRC91846.1"/>
    </source>
</evidence>
<evidence type="ECO:0000313" key="2">
    <source>
        <dbReference type="Proteomes" id="UP000277597"/>
    </source>
</evidence>
<proteinExistence type="predicted"/>
<gene>
    <name evidence="1" type="ORF">EII39_07645</name>
</gene>
<sequence>MIYSFSLRFIRVTGLAWPATKKKLFVFTTYLFYQEGLPLSNDSTPSSSYLNCNFFEIAKHKQLFPSKQIKR</sequence>
<protein>
    <submittedName>
        <fullName evidence="1">Uncharacterized protein</fullName>
    </submittedName>
</protein>
<comment type="caution">
    <text evidence="1">The sequence shown here is derived from an EMBL/GenBank/DDBJ whole genome shotgun (WGS) entry which is preliminary data.</text>
</comment>
<reference evidence="1 2" key="1">
    <citation type="submission" date="2018-11" db="EMBL/GenBank/DDBJ databases">
        <title>Genomes From Bacteria Associated with the Canine Oral Cavity: a Test Case for Automated Genome-Based Taxonomic Assignment.</title>
        <authorList>
            <person name="Coil D.A."/>
            <person name="Jospin G."/>
            <person name="Darling A.E."/>
            <person name="Wallis C."/>
            <person name="Davis I.J."/>
            <person name="Harris S."/>
            <person name="Eisen J.A."/>
            <person name="Holcombe L.J."/>
            <person name="O'Flynn C."/>
        </authorList>
    </citation>
    <scope>NUCLEOTIDE SEQUENCE [LARGE SCALE GENOMIC DNA]</scope>
    <source>
        <strain evidence="1 2">OH953</strain>
    </source>
</reference>
<dbReference type="AlphaFoldDB" id="A0A3P1S423"/>
<dbReference type="Proteomes" id="UP000277597">
    <property type="component" value="Unassembled WGS sequence"/>
</dbReference>
<name>A0A3P1S423_STRSA</name>
<dbReference type="EMBL" id="RQZI01000007">
    <property type="protein sequence ID" value="RRC91846.1"/>
    <property type="molecule type" value="Genomic_DNA"/>
</dbReference>